<keyword evidence="2" id="KW-0229">DNA integration</keyword>
<organism evidence="9 10">
    <name type="scientific">Adhaeribacter pallidiroseus</name>
    <dbReference type="NCBI Taxonomy" id="2072847"/>
    <lineage>
        <taxon>Bacteria</taxon>
        <taxon>Pseudomonadati</taxon>
        <taxon>Bacteroidota</taxon>
        <taxon>Cytophagia</taxon>
        <taxon>Cytophagales</taxon>
        <taxon>Hymenobacteraceae</taxon>
        <taxon>Adhaeribacter</taxon>
    </lineage>
</organism>
<dbReference type="OrthoDB" id="9797501at2"/>
<keyword evidence="5" id="KW-0233">DNA recombination</keyword>
<dbReference type="InterPro" id="IPR036162">
    <property type="entry name" value="Resolvase-like_N_sf"/>
</dbReference>
<dbReference type="PROSITE" id="PS51736">
    <property type="entry name" value="RECOMBINASES_3"/>
    <property type="match status" value="1"/>
</dbReference>
<feature type="domain" description="Resolvase/invertase-type recombinase catalytic" evidence="8">
    <location>
        <begin position="3"/>
        <end position="136"/>
    </location>
</feature>
<dbReference type="FunFam" id="3.40.50.1390:FF:000001">
    <property type="entry name" value="DNA recombinase"/>
    <property type="match status" value="1"/>
</dbReference>
<evidence type="ECO:0000256" key="3">
    <source>
        <dbReference type="ARBA" id="ARBA00023100"/>
    </source>
</evidence>
<dbReference type="InterPro" id="IPR006119">
    <property type="entry name" value="Resolv_N"/>
</dbReference>
<dbReference type="InterPro" id="IPR006120">
    <property type="entry name" value="Resolvase_HTH_dom"/>
</dbReference>
<sequence length="190" mass="21067">MSLIFGYARVSSIDQNLDTQIEALEKAGCQEIFTDKVSGVATSRPALDKMLDLLRPGDTIIVARLTRLGRSRDHLIKLVTEFGEKGIHFKALDLNIDTTTPMGMLVFTIFAALAEYDRQTIKERTKAGIELAKAKGKHLGRRKGVDIVSYVKVKTAYEKGMSIADTARMTGVSLASVKRYRNMIKKSNLT</sequence>
<name>A0A369QJ70_9BACT</name>
<dbReference type="InterPro" id="IPR050639">
    <property type="entry name" value="SSR_resolvase"/>
</dbReference>
<comment type="similarity">
    <text evidence="1">Belongs to the site-specific recombinase resolvase family.</text>
</comment>
<comment type="caution">
    <text evidence="9">The sequence shown here is derived from an EMBL/GenBank/DDBJ whole genome shotgun (WGS) entry which is preliminary data.</text>
</comment>
<dbReference type="AlphaFoldDB" id="A0A369QJ70"/>
<dbReference type="PROSITE" id="PS00397">
    <property type="entry name" value="RECOMBINASES_1"/>
    <property type="match status" value="1"/>
</dbReference>
<dbReference type="GO" id="GO:0000150">
    <property type="term" value="F:DNA strand exchange activity"/>
    <property type="evidence" value="ECO:0007669"/>
    <property type="project" value="UniProtKB-KW"/>
</dbReference>
<evidence type="ECO:0000256" key="6">
    <source>
        <dbReference type="PIRSR" id="PIRSR606118-50"/>
    </source>
</evidence>
<evidence type="ECO:0000259" key="8">
    <source>
        <dbReference type="PROSITE" id="PS51736"/>
    </source>
</evidence>
<evidence type="ECO:0000256" key="7">
    <source>
        <dbReference type="PROSITE-ProRule" id="PRU10137"/>
    </source>
</evidence>
<reference evidence="9 10" key="1">
    <citation type="submission" date="2018-04" db="EMBL/GenBank/DDBJ databases">
        <title>Adhaeribacter sp. HMF7616 genome sequencing and assembly.</title>
        <authorList>
            <person name="Kang H."/>
            <person name="Kang J."/>
            <person name="Cha I."/>
            <person name="Kim H."/>
            <person name="Joh K."/>
        </authorList>
    </citation>
    <scope>NUCLEOTIDE SEQUENCE [LARGE SCALE GENOMIC DNA]</scope>
    <source>
        <strain evidence="9 10">HMF7616</strain>
    </source>
</reference>
<dbReference type="EMBL" id="QASA01000001">
    <property type="protein sequence ID" value="RDC63297.1"/>
    <property type="molecule type" value="Genomic_DNA"/>
</dbReference>
<dbReference type="RefSeq" id="WP_115372627.1">
    <property type="nucleotide sequence ID" value="NZ_QASA01000001.1"/>
</dbReference>
<dbReference type="PANTHER" id="PTHR30461">
    <property type="entry name" value="DNA-INVERTASE FROM LAMBDOID PROPHAGE"/>
    <property type="match status" value="1"/>
</dbReference>
<dbReference type="Pfam" id="PF00239">
    <property type="entry name" value="Resolvase"/>
    <property type="match status" value="1"/>
</dbReference>
<dbReference type="PANTHER" id="PTHR30461:SF2">
    <property type="entry name" value="SERINE RECOMBINASE PINE-RELATED"/>
    <property type="match status" value="1"/>
</dbReference>
<protein>
    <submittedName>
        <fullName evidence="9">Transposon Tn917 resolvase</fullName>
    </submittedName>
</protein>
<dbReference type="Pfam" id="PF02796">
    <property type="entry name" value="HTH_7"/>
    <property type="match status" value="1"/>
</dbReference>
<dbReference type="SUPFAM" id="SSF53041">
    <property type="entry name" value="Resolvase-like"/>
    <property type="match status" value="1"/>
</dbReference>
<dbReference type="GO" id="GO:0015074">
    <property type="term" value="P:DNA integration"/>
    <property type="evidence" value="ECO:0007669"/>
    <property type="project" value="UniProtKB-KW"/>
</dbReference>
<dbReference type="Gene3D" id="3.40.50.1390">
    <property type="entry name" value="Resolvase, N-terminal catalytic domain"/>
    <property type="match status" value="1"/>
</dbReference>
<keyword evidence="4" id="KW-0238">DNA-binding</keyword>
<keyword evidence="3" id="KW-0230">DNA invertase</keyword>
<dbReference type="GO" id="GO:0003677">
    <property type="term" value="F:DNA binding"/>
    <property type="evidence" value="ECO:0007669"/>
    <property type="project" value="UniProtKB-KW"/>
</dbReference>
<dbReference type="PROSITE" id="PS00398">
    <property type="entry name" value="RECOMBINASES_2"/>
    <property type="match status" value="1"/>
</dbReference>
<evidence type="ECO:0000256" key="5">
    <source>
        <dbReference type="ARBA" id="ARBA00023172"/>
    </source>
</evidence>
<evidence type="ECO:0000256" key="1">
    <source>
        <dbReference type="ARBA" id="ARBA00009913"/>
    </source>
</evidence>
<accession>A0A369QJ70</accession>
<dbReference type="SMART" id="SM00857">
    <property type="entry name" value="Resolvase"/>
    <property type="match status" value="1"/>
</dbReference>
<proteinExistence type="inferred from homology"/>
<evidence type="ECO:0000256" key="2">
    <source>
        <dbReference type="ARBA" id="ARBA00022908"/>
    </source>
</evidence>
<keyword evidence="10" id="KW-1185">Reference proteome</keyword>
<dbReference type="CDD" id="cd03768">
    <property type="entry name" value="SR_ResInv"/>
    <property type="match status" value="1"/>
</dbReference>
<gene>
    <name evidence="9" type="ORF">AHMF7616_01899</name>
</gene>
<evidence type="ECO:0000313" key="9">
    <source>
        <dbReference type="EMBL" id="RDC63297.1"/>
    </source>
</evidence>
<dbReference type="InterPro" id="IPR006118">
    <property type="entry name" value="Recombinase_CS"/>
</dbReference>
<dbReference type="Proteomes" id="UP000253919">
    <property type="component" value="Unassembled WGS sequence"/>
</dbReference>
<evidence type="ECO:0000313" key="10">
    <source>
        <dbReference type="Proteomes" id="UP000253919"/>
    </source>
</evidence>
<evidence type="ECO:0000256" key="4">
    <source>
        <dbReference type="ARBA" id="ARBA00023125"/>
    </source>
</evidence>
<feature type="active site" description="O-(5'-phospho-DNA)-serine intermediate" evidence="6 7">
    <location>
        <position position="11"/>
    </location>
</feature>